<organism evidence="1 2">
    <name type="scientific">Clunio marinus</name>
    <dbReference type="NCBI Taxonomy" id="568069"/>
    <lineage>
        <taxon>Eukaryota</taxon>
        <taxon>Metazoa</taxon>
        <taxon>Ecdysozoa</taxon>
        <taxon>Arthropoda</taxon>
        <taxon>Hexapoda</taxon>
        <taxon>Insecta</taxon>
        <taxon>Pterygota</taxon>
        <taxon>Neoptera</taxon>
        <taxon>Endopterygota</taxon>
        <taxon>Diptera</taxon>
        <taxon>Nematocera</taxon>
        <taxon>Chironomoidea</taxon>
        <taxon>Chironomidae</taxon>
        <taxon>Clunio</taxon>
    </lineage>
</organism>
<keyword evidence="2" id="KW-1185">Reference proteome</keyword>
<dbReference type="Proteomes" id="UP000183832">
    <property type="component" value="Unassembled WGS sequence"/>
</dbReference>
<dbReference type="EMBL" id="CVRI01000011">
    <property type="protein sequence ID" value="CRK89245.1"/>
    <property type="molecule type" value="Genomic_DNA"/>
</dbReference>
<accession>A0A1J1HMG9</accession>
<evidence type="ECO:0000313" key="2">
    <source>
        <dbReference type="Proteomes" id="UP000183832"/>
    </source>
</evidence>
<name>A0A1J1HMG9_9DIPT</name>
<reference evidence="1 2" key="1">
    <citation type="submission" date="2015-04" db="EMBL/GenBank/DDBJ databases">
        <authorList>
            <person name="Syromyatnikov M.Y."/>
            <person name="Popov V.N."/>
        </authorList>
    </citation>
    <scope>NUCLEOTIDE SEQUENCE [LARGE SCALE GENOMIC DNA]</scope>
</reference>
<sequence>MTTKETRGSCNMKTILLDAYLLSSNRLQKIIDKVGILNCCARFWVVQETFTSLGTKKLPQKTLKGTSTSGNSFNPLKDVIKNFYEFNFFAFYSQSPIKHVEIYA</sequence>
<gene>
    <name evidence="1" type="ORF">CLUMA_CG003004</name>
</gene>
<evidence type="ECO:0000313" key="1">
    <source>
        <dbReference type="EMBL" id="CRK89245.1"/>
    </source>
</evidence>
<proteinExistence type="predicted"/>
<protein>
    <submittedName>
        <fullName evidence="1">CLUMA_CG003004, isoform A</fullName>
    </submittedName>
</protein>
<dbReference type="AlphaFoldDB" id="A0A1J1HMG9"/>